<feature type="domain" description="Peptidase M61 N-terminal" evidence="3">
    <location>
        <begin position="60"/>
        <end position="233"/>
    </location>
</feature>
<protein>
    <submittedName>
        <fullName evidence="4">M61 family peptidase</fullName>
    </submittedName>
</protein>
<dbReference type="SUPFAM" id="SSF50156">
    <property type="entry name" value="PDZ domain-like"/>
    <property type="match status" value="1"/>
</dbReference>
<keyword evidence="5" id="KW-1185">Reference proteome</keyword>
<evidence type="ECO:0000259" key="3">
    <source>
        <dbReference type="Pfam" id="PF17899"/>
    </source>
</evidence>
<comment type="caution">
    <text evidence="4">The sequence shown here is derived from an EMBL/GenBank/DDBJ whole genome shotgun (WGS) entry which is preliminary data.</text>
</comment>
<dbReference type="InterPro" id="IPR040756">
    <property type="entry name" value="Peptidase_M61_N"/>
</dbReference>
<organism evidence="4 5">
    <name type="scientific">Tsuneonella suprasediminis</name>
    <dbReference type="NCBI Taxonomy" id="2306996"/>
    <lineage>
        <taxon>Bacteria</taxon>
        <taxon>Pseudomonadati</taxon>
        <taxon>Pseudomonadota</taxon>
        <taxon>Alphaproteobacteria</taxon>
        <taxon>Sphingomonadales</taxon>
        <taxon>Erythrobacteraceae</taxon>
        <taxon>Tsuneonella</taxon>
    </lineage>
</organism>
<accession>A0A419R1E7</accession>
<dbReference type="AlphaFoldDB" id="A0A419R1E7"/>
<dbReference type="PIRSF" id="PIRSF016493">
    <property type="entry name" value="Glycyl_aminpptds"/>
    <property type="match status" value="1"/>
</dbReference>
<dbReference type="EMBL" id="RAHJ01000018">
    <property type="protein sequence ID" value="RJX67744.1"/>
    <property type="molecule type" value="Genomic_DNA"/>
</dbReference>
<name>A0A419R1E7_9SPHN</name>
<dbReference type="Gene3D" id="1.10.390.10">
    <property type="entry name" value="Neutral Protease Domain 2"/>
    <property type="match status" value="1"/>
</dbReference>
<evidence type="ECO:0000259" key="2">
    <source>
        <dbReference type="Pfam" id="PF05299"/>
    </source>
</evidence>
<dbReference type="Pfam" id="PF05299">
    <property type="entry name" value="Peptidase_M61"/>
    <property type="match status" value="1"/>
</dbReference>
<feature type="domain" description="Peptidase M61 catalytic" evidence="2">
    <location>
        <begin position="326"/>
        <end position="442"/>
    </location>
</feature>
<feature type="signal peptide" evidence="1">
    <location>
        <begin position="1"/>
        <end position="23"/>
    </location>
</feature>
<dbReference type="Gene3D" id="2.30.42.10">
    <property type="match status" value="1"/>
</dbReference>
<feature type="chain" id="PRO_5019307065" evidence="1">
    <location>
        <begin position="24"/>
        <end position="653"/>
    </location>
</feature>
<dbReference type="InterPro" id="IPR007963">
    <property type="entry name" value="Peptidase_M61_catalytic"/>
</dbReference>
<dbReference type="SUPFAM" id="SSF55486">
    <property type="entry name" value="Metalloproteases ('zincins'), catalytic domain"/>
    <property type="match status" value="1"/>
</dbReference>
<evidence type="ECO:0000313" key="5">
    <source>
        <dbReference type="Proteomes" id="UP000284322"/>
    </source>
</evidence>
<dbReference type="InterPro" id="IPR036034">
    <property type="entry name" value="PDZ_sf"/>
</dbReference>
<dbReference type="InterPro" id="IPR024191">
    <property type="entry name" value="Peptidase_M61"/>
</dbReference>
<dbReference type="OrthoDB" id="9778516at2"/>
<proteinExistence type="predicted"/>
<evidence type="ECO:0000256" key="1">
    <source>
        <dbReference type="SAM" id="SignalP"/>
    </source>
</evidence>
<sequence>MKNRFALPLAALALSLPFTDAIAAPPTAADENRSRPMQAALNDATPLPADTPWPGGTIDLNIDASDTVRGLYKVTQTIPVAPGTSELTLLFPKFIPGKHAARGPINLLADVRFFADGKPLAWMRDPLDVYAFRLSLPAGTKAVTAKFVHTSPLESKEGRISMTQEMFNLQWDMMSLYPAGHYIRRIAFNPTVTVPAGWTVYTALDGKSRSGDTVRWGTVDYETLVDSPIFAGKYAKSWEMGKDTRLDVVADDPKYLELAPQNLQSFKNMFTQADYLFGARHFDHYTTLLALTDRMGGIGLEHHRSSENQYEPTAFIDWDDMDWDHNVVAHELVHSWNGKYRRPADLWTPDFRTPMQNSLLWVYEGQTQFWGWVLAARSGVQTKETVLGQFARAAAFYSEGQPGRAWRSVADTTNDPIINARRPLPYPSLNRSEDYYTEGALVWLEADQIIRAGTKGKKGLDDFARRFFGQNDGDWGVSTYTFDDVVADLNAVYPYDWAQFLTTRMLTPGQPAPIRGIEMAGYKLVFRDKPNSYEKGRMASNKSLDLTYSLGMTLDKDGDVTATLWNGPGFKAGIVDGARILAVNSIEYSADAMRDAIKAAAKGKEPIQLLVKRGENVTTVPVDYHGGLRYPWLTPAKPGEQGLDHLLTPRTGK</sequence>
<reference evidence="4 5" key="1">
    <citation type="submission" date="2018-09" db="EMBL/GenBank/DDBJ databases">
        <title>Altererythrobacter sp.Ery1 and Ery12, the genome sequencing of novel strains in genus Alterythrobacter.</title>
        <authorList>
            <person name="Cheng H."/>
            <person name="Wu Y.-H."/>
            <person name="Fang C."/>
            <person name="Xu X.-W."/>
        </authorList>
    </citation>
    <scope>NUCLEOTIDE SEQUENCE [LARGE SCALE GENOMIC DNA]</scope>
    <source>
        <strain evidence="4 5">Ery12</strain>
    </source>
</reference>
<dbReference type="Gene3D" id="2.60.40.3650">
    <property type="match status" value="1"/>
</dbReference>
<gene>
    <name evidence="4" type="ORF">D6858_07035</name>
</gene>
<dbReference type="InterPro" id="IPR027268">
    <property type="entry name" value="Peptidase_M4/M1_CTD_sf"/>
</dbReference>
<evidence type="ECO:0000313" key="4">
    <source>
        <dbReference type="EMBL" id="RJX67744.1"/>
    </source>
</evidence>
<keyword evidence="1" id="KW-0732">Signal</keyword>
<dbReference type="Pfam" id="PF17899">
    <property type="entry name" value="Peptidase_M61_N"/>
    <property type="match status" value="1"/>
</dbReference>
<dbReference type="RefSeq" id="WP_120108537.1">
    <property type="nucleotide sequence ID" value="NZ_RAHJ01000018.1"/>
</dbReference>
<dbReference type="Proteomes" id="UP000284322">
    <property type="component" value="Unassembled WGS sequence"/>
</dbReference>